<keyword evidence="1" id="KW-0732">Signal</keyword>
<dbReference type="Proteomes" id="UP000824037">
    <property type="component" value="Unassembled WGS sequence"/>
</dbReference>
<sequence>MGITQKTRRTLTALGAAGALTAGVLVGAMPATAAPSSPGAADPITIEAPEDPAALASPDGEVSPTGNIHHCSGAWCFQSIWDKASNDAGGWWAQSIMYVESSTTDRYQVSFWPRGETLNVMDRRSDGQPARAEVRVENRSGVTVDRDTFYTTYDSTFNLGTPDGSGNIPEGYRVYIRVCIGNSDQCSVWTQGVA</sequence>
<feature type="signal peptide" evidence="1">
    <location>
        <begin position="1"/>
        <end position="33"/>
    </location>
</feature>
<reference evidence="2" key="2">
    <citation type="submission" date="2021-04" db="EMBL/GenBank/DDBJ databases">
        <authorList>
            <person name="Gilroy R."/>
        </authorList>
    </citation>
    <scope>NUCLEOTIDE SEQUENCE</scope>
    <source>
        <strain evidence="2">ChiGjej4B4-7305</strain>
    </source>
</reference>
<dbReference type="EMBL" id="DXBY01000256">
    <property type="protein sequence ID" value="HIZ37038.1"/>
    <property type="molecule type" value="Genomic_DNA"/>
</dbReference>
<organism evidence="2 3">
    <name type="scientific">Candidatus Ruania gallistercoris</name>
    <dbReference type="NCBI Taxonomy" id="2838746"/>
    <lineage>
        <taxon>Bacteria</taxon>
        <taxon>Bacillati</taxon>
        <taxon>Actinomycetota</taxon>
        <taxon>Actinomycetes</taxon>
        <taxon>Micrococcales</taxon>
        <taxon>Ruaniaceae</taxon>
        <taxon>Ruania</taxon>
    </lineage>
</organism>
<dbReference type="AlphaFoldDB" id="A0A9D2EGJ7"/>
<name>A0A9D2EGJ7_9MICO</name>
<comment type="caution">
    <text evidence="2">The sequence shown here is derived from an EMBL/GenBank/DDBJ whole genome shotgun (WGS) entry which is preliminary data.</text>
</comment>
<dbReference type="InterPro" id="IPR006311">
    <property type="entry name" value="TAT_signal"/>
</dbReference>
<proteinExistence type="predicted"/>
<protein>
    <submittedName>
        <fullName evidence="2">Uncharacterized protein</fullName>
    </submittedName>
</protein>
<evidence type="ECO:0000313" key="2">
    <source>
        <dbReference type="EMBL" id="HIZ37038.1"/>
    </source>
</evidence>
<reference evidence="2" key="1">
    <citation type="journal article" date="2021" name="PeerJ">
        <title>Extensive microbial diversity within the chicken gut microbiome revealed by metagenomics and culture.</title>
        <authorList>
            <person name="Gilroy R."/>
            <person name="Ravi A."/>
            <person name="Getino M."/>
            <person name="Pursley I."/>
            <person name="Horton D.L."/>
            <person name="Alikhan N.F."/>
            <person name="Baker D."/>
            <person name="Gharbi K."/>
            <person name="Hall N."/>
            <person name="Watson M."/>
            <person name="Adriaenssens E.M."/>
            <person name="Foster-Nyarko E."/>
            <person name="Jarju S."/>
            <person name="Secka A."/>
            <person name="Antonio M."/>
            <person name="Oren A."/>
            <person name="Chaudhuri R.R."/>
            <person name="La Ragione R."/>
            <person name="Hildebrand F."/>
            <person name="Pallen M.J."/>
        </authorList>
    </citation>
    <scope>NUCLEOTIDE SEQUENCE</scope>
    <source>
        <strain evidence="2">ChiGjej4B4-7305</strain>
    </source>
</reference>
<evidence type="ECO:0000256" key="1">
    <source>
        <dbReference type="SAM" id="SignalP"/>
    </source>
</evidence>
<gene>
    <name evidence="2" type="ORF">H9815_14790</name>
</gene>
<evidence type="ECO:0000313" key="3">
    <source>
        <dbReference type="Proteomes" id="UP000824037"/>
    </source>
</evidence>
<dbReference type="PROSITE" id="PS51318">
    <property type="entry name" value="TAT"/>
    <property type="match status" value="1"/>
</dbReference>
<accession>A0A9D2EGJ7</accession>
<feature type="chain" id="PRO_5038601646" evidence="1">
    <location>
        <begin position="34"/>
        <end position="194"/>
    </location>
</feature>